<protein>
    <recommendedName>
        <fullName evidence="3">F-box domain-containing protein</fullName>
    </recommendedName>
</protein>
<keyword evidence="2" id="KW-1185">Reference proteome</keyword>
<accession>A0A9W8N1K9</accession>
<dbReference type="Proteomes" id="UP001148786">
    <property type="component" value="Unassembled WGS sequence"/>
</dbReference>
<gene>
    <name evidence="1" type="ORF">NLJ89_g634</name>
</gene>
<proteinExistence type="predicted"/>
<sequence length="344" mass="38651">MRRCISSIPPKHITTKAVTRSAKHTWPQLPPELTDNIIDFLANDAASLKACGLTCRIFLPSSRKHLFRRVVLRPSASKATPSGKLVAFLLSTPHLLPYVASLRLVEGDFQLDGRGRYLGWMARDYQLATLLARLPNITEFSLESTYRPLEWNNLPKGLKVSIRGILKSAQLTDLALGYFLDITTSCAFMLFFMRARTATFPDVRPNEDVVHHPLVLEAMPNLKSLKLGVEISDFDTASANPSLLWVSTVLNSVPPSNALEEITLKCEIIFGNPLRQIDRAIWKTLDWSLTCEALGNLRKVKFLIHTVHCSEALPHKFGTFSSFLDNQLVILRRRGILCIEEVYG</sequence>
<organism evidence="1 2">
    <name type="scientific">Agrocybe chaxingu</name>
    <dbReference type="NCBI Taxonomy" id="84603"/>
    <lineage>
        <taxon>Eukaryota</taxon>
        <taxon>Fungi</taxon>
        <taxon>Dikarya</taxon>
        <taxon>Basidiomycota</taxon>
        <taxon>Agaricomycotina</taxon>
        <taxon>Agaricomycetes</taxon>
        <taxon>Agaricomycetidae</taxon>
        <taxon>Agaricales</taxon>
        <taxon>Agaricineae</taxon>
        <taxon>Strophariaceae</taxon>
        <taxon>Agrocybe</taxon>
    </lineage>
</organism>
<dbReference type="EMBL" id="JANKHO010000026">
    <property type="protein sequence ID" value="KAJ3517238.1"/>
    <property type="molecule type" value="Genomic_DNA"/>
</dbReference>
<reference evidence="1" key="1">
    <citation type="submission" date="2022-07" db="EMBL/GenBank/DDBJ databases">
        <title>Genome Sequence of Agrocybe chaxingu.</title>
        <authorList>
            <person name="Buettner E."/>
        </authorList>
    </citation>
    <scope>NUCLEOTIDE SEQUENCE</scope>
    <source>
        <strain evidence="1">MP-N11</strain>
    </source>
</reference>
<dbReference type="AlphaFoldDB" id="A0A9W8N1K9"/>
<comment type="caution">
    <text evidence="1">The sequence shown here is derived from an EMBL/GenBank/DDBJ whole genome shotgun (WGS) entry which is preliminary data.</text>
</comment>
<evidence type="ECO:0000313" key="2">
    <source>
        <dbReference type="Proteomes" id="UP001148786"/>
    </source>
</evidence>
<name>A0A9W8N1K9_9AGAR</name>
<evidence type="ECO:0008006" key="3">
    <source>
        <dbReference type="Google" id="ProtNLM"/>
    </source>
</evidence>
<dbReference type="InterPro" id="IPR036047">
    <property type="entry name" value="F-box-like_dom_sf"/>
</dbReference>
<dbReference type="OrthoDB" id="3069231at2759"/>
<dbReference type="SUPFAM" id="SSF81383">
    <property type="entry name" value="F-box domain"/>
    <property type="match status" value="1"/>
</dbReference>
<evidence type="ECO:0000313" key="1">
    <source>
        <dbReference type="EMBL" id="KAJ3517238.1"/>
    </source>
</evidence>